<comment type="caution">
    <text evidence="11">The sequence shown here is derived from an EMBL/GenBank/DDBJ whole genome shotgun (WGS) entry which is preliminary data.</text>
</comment>
<gene>
    <name evidence="11" type="ORF">M622_01750</name>
</gene>
<name>T0ASV9_9RHOO</name>
<evidence type="ECO:0000313" key="11">
    <source>
        <dbReference type="EMBL" id="EPZ15919.1"/>
    </source>
</evidence>
<evidence type="ECO:0000256" key="4">
    <source>
        <dbReference type="ARBA" id="ARBA00022679"/>
    </source>
</evidence>
<dbReference type="AlphaFoldDB" id="T0ASV9"/>
<evidence type="ECO:0000256" key="3">
    <source>
        <dbReference type="ARBA" id="ARBA00022676"/>
    </source>
</evidence>
<keyword evidence="5" id="KW-0378">Hydrolase</keyword>
<evidence type="ECO:0000256" key="8">
    <source>
        <dbReference type="ARBA" id="ARBA00023316"/>
    </source>
</evidence>
<comment type="pathway">
    <text evidence="1 9">Cell wall biogenesis; peptidoglycan biosynthesis.</text>
</comment>
<dbReference type="eggNOG" id="COG1376">
    <property type="taxonomic scope" value="Bacteria"/>
</dbReference>
<dbReference type="GO" id="GO:0016757">
    <property type="term" value="F:glycosyltransferase activity"/>
    <property type="evidence" value="ECO:0007669"/>
    <property type="project" value="UniProtKB-KW"/>
</dbReference>
<dbReference type="STRING" id="1348657.M622_01750"/>
<dbReference type="SUPFAM" id="SSF141523">
    <property type="entry name" value="L,D-transpeptidase catalytic domain-like"/>
    <property type="match status" value="1"/>
</dbReference>
<proteinExistence type="inferred from homology"/>
<sequence>MRIRVDIGRQCLELFGADGACIRRYAVSTARNGAGEEAGSYRTPRGWHRIRARIGEGLPDGTVFRGRRPSGEYWTPAFAAEHPGRDWILSRILWLCGEEPGRNRLGAVDSMRRYIYIHGTGDDQPMGVPLSHGCVRMRNRDIMELFDLVRVGTKVEICE</sequence>
<evidence type="ECO:0000256" key="2">
    <source>
        <dbReference type="ARBA" id="ARBA00005992"/>
    </source>
</evidence>
<reference evidence="11 12" key="1">
    <citation type="submission" date="2013-06" db="EMBL/GenBank/DDBJ databases">
        <title>Draft genome sequence of Thauera terpenica.</title>
        <authorList>
            <person name="Liu B."/>
            <person name="Frostegard A.H."/>
            <person name="Shapleigh J.P."/>
        </authorList>
    </citation>
    <scope>NUCLEOTIDE SEQUENCE [LARGE SCALE GENOMIC DNA]</scope>
    <source>
        <strain evidence="11 12">58Eu</strain>
    </source>
</reference>
<dbReference type="PROSITE" id="PS52029">
    <property type="entry name" value="LD_TPASE"/>
    <property type="match status" value="1"/>
</dbReference>
<dbReference type="Gene3D" id="2.40.440.10">
    <property type="entry name" value="L,D-transpeptidase catalytic domain-like"/>
    <property type="match status" value="1"/>
</dbReference>
<evidence type="ECO:0000259" key="10">
    <source>
        <dbReference type="PROSITE" id="PS52029"/>
    </source>
</evidence>
<dbReference type="RefSeq" id="WP_021248758.1">
    <property type="nucleotide sequence ID" value="NZ_ATJV01000048.1"/>
</dbReference>
<keyword evidence="7 9" id="KW-0573">Peptidoglycan synthesis</keyword>
<protein>
    <recommendedName>
        <fullName evidence="10">L,D-TPase catalytic domain-containing protein</fullName>
    </recommendedName>
</protein>
<feature type="active site" description="Nucleophile" evidence="9">
    <location>
        <position position="134"/>
    </location>
</feature>
<dbReference type="GO" id="GO:0071972">
    <property type="term" value="F:peptidoglycan L,D-transpeptidase activity"/>
    <property type="evidence" value="ECO:0007669"/>
    <property type="project" value="TreeGrafter"/>
</dbReference>
<feature type="active site" description="Proton donor/acceptor" evidence="9">
    <location>
        <position position="118"/>
    </location>
</feature>
<dbReference type="OrthoDB" id="9787225at2"/>
<keyword evidence="3" id="KW-0328">Glycosyltransferase</keyword>
<evidence type="ECO:0000256" key="1">
    <source>
        <dbReference type="ARBA" id="ARBA00004752"/>
    </source>
</evidence>
<keyword evidence="12" id="KW-1185">Reference proteome</keyword>
<evidence type="ECO:0000256" key="9">
    <source>
        <dbReference type="PROSITE-ProRule" id="PRU01373"/>
    </source>
</evidence>
<organism evidence="11 12">
    <name type="scientific">Thauera terpenica 58Eu</name>
    <dbReference type="NCBI Taxonomy" id="1348657"/>
    <lineage>
        <taxon>Bacteria</taxon>
        <taxon>Pseudomonadati</taxon>
        <taxon>Pseudomonadota</taxon>
        <taxon>Betaproteobacteria</taxon>
        <taxon>Rhodocyclales</taxon>
        <taxon>Zoogloeaceae</taxon>
        <taxon>Thauera</taxon>
    </lineage>
</organism>
<dbReference type="GO" id="GO:0008360">
    <property type="term" value="P:regulation of cell shape"/>
    <property type="evidence" value="ECO:0007669"/>
    <property type="project" value="UniProtKB-UniRule"/>
</dbReference>
<evidence type="ECO:0000256" key="5">
    <source>
        <dbReference type="ARBA" id="ARBA00022801"/>
    </source>
</evidence>
<evidence type="ECO:0000256" key="6">
    <source>
        <dbReference type="ARBA" id="ARBA00022960"/>
    </source>
</evidence>
<dbReference type="Pfam" id="PF03734">
    <property type="entry name" value="YkuD"/>
    <property type="match status" value="1"/>
</dbReference>
<dbReference type="GO" id="GO:0018104">
    <property type="term" value="P:peptidoglycan-protein cross-linking"/>
    <property type="evidence" value="ECO:0007669"/>
    <property type="project" value="TreeGrafter"/>
</dbReference>
<dbReference type="InterPro" id="IPR038063">
    <property type="entry name" value="Transpep_catalytic_dom"/>
</dbReference>
<accession>T0ASV9</accession>
<dbReference type="GO" id="GO:0071555">
    <property type="term" value="P:cell wall organization"/>
    <property type="evidence" value="ECO:0007669"/>
    <property type="project" value="UniProtKB-UniRule"/>
</dbReference>
<dbReference type="CDD" id="cd16913">
    <property type="entry name" value="YkuD_like"/>
    <property type="match status" value="1"/>
</dbReference>
<evidence type="ECO:0000256" key="7">
    <source>
        <dbReference type="ARBA" id="ARBA00022984"/>
    </source>
</evidence>
<dbReference type="InterPro" id="IPR050979">
    <property type="entry name" value="LD-transpeptidase"/>
</dbReference>
<dbReference type="UniPathway" id="UPA00219"/>
<dbReference type="PANTHER" id="PTHR30582">
    <property type="entry name" value="L,D-TRANSPEPTIDASE"/>
    <property type="match status" value="1"/>
</dbReference>
<dbReference type="PATRIC" id="fig|1348657.5.peg.1325"/>
<comment type="similarity">
    <text evidence="2">Belongs to the YkuD family.</text>
</comment>
<evidence type="ECO:0000313" key="12">
    <source>
        <dbReference type="Proteomes" id="UP000015455"/>
    </source>
</evidence>
<keyword evidence="4" id="KW-0808">Transferase</keyword>
<dbReference type="EMBL" id="ATJV01000048">
    <property type="protein sequence ID" value="EPZ15919.1"/>
    <property type="molecule type" value="Genomic_DNA"/>
</dbReference>
<dbReference type="PANTHER" id="PTHR30582:SF24">
    <property type="entry name" value="L,D-TRANSPEPTIDASE ERFK_SRFK-RELATED"/>
    <property type="match status" value="1"/>
</dbReference>
<feature type="domain" description="L,D-TPase catalytic" evidence="10">
    <location>
        <begin position="1"/>
        <end position="158"/>
    </location>
</feature>
<dbReference type="Proteomes" id="UP000015455">
    <property type="component" value="Unassembled WGS sequence"/>
</dbReference>
<keyword evidence="6 9" id="KW-0133">Cell shape</keyword>
<dbReference type="GO" id="GO:0005576">
    <property type="term" value="C:extracellular region"/>
    <property type="evidence" value="ECO:0007669"/>
    <property type="project" value="TreeGrafter"/>
</dbReference>
<dbReference type="InterPro" id="IPR005490">
    <property type="entry name" value="LD_TPept_cat_dom"/>
</dbReference>
<keyword evidence="8 9" id="KW-0961">Cell wall biogenesis/degradation</keyword>